<evidence type="ECO:0000256" key="10">
    <source>
        <dbReference type="ARBA" id="ARBA00023136"/>
    </source>
</evidence>
<dbReference type="Pfam" id="PF02518">
    <property type="entry name" value="HATPase_c"/>
    <property type="match status" value="1"/>
</dbReference>
<keyword evidence="4" id="KW-1003">Cell membrane</keyword>
<accession>A0A423NNF3</accession>
<comment type="subcellular location">
    <subcellularLocation>
        <location evidence="2">Cell inner membrane</location>
        <topology evidence="2">Multi-pass membrane protein</topology>
    </subcellularLocation>
</comment>
<proteinExistence type="predicted"/>
<reference evidence="12 13" key="1">
    <citation type="submission" date="2016-10" db="EMBL/GenBank/DDBJ databases">
        <title>Comparative genome analysis of multiple Pseudomonas spp. focuses on biocontrol and plant growth promoting traits.</title>
        <authorList>
            <person name="Tao X.-Y."/>
            <person name="Taylor C.G."/>
        </authorList>
    </citation>
    <scope>NUCLEOTIDE SEQUENCE [LARGE SCALE GENOMIC DNA]</scope>
    <source>
        <strain evidence="12 13">36G2</strain>
    </source>
</reference>
<name>A0A423NNF3_PSEFL</name>
<evidence type="ECO:0000256" key="1">
    <source>
        <dbReference type="ARBA" id="ARBA00000085"/>
    </source>
</evidence>
<evidence type="ECO:0000256" key="8">
    <source>
        <dbReference type="ARBA" id="ARBA00022989"/>
    </source>
</evidence>
<dbReference type="Gene3D" id="3.30.565.10">
    <property type="entry name" value="Histidine kinase-like ATPase, C-terminal domain"/>
    <property type="match status" value="1"/>
</dbReference>
<dbReference type="InterPro" id="IPR005467">
    <property type="entry name" value="His_kinase_dom"/>
</dbReference>
<dbReference type="AlphaFoldDB" id="A0A423NNF3"/>
<evidence type="ECO:0000256" key="9">
    <source>
        <dbReference type="ARBA" id="ARBA00023012"/>
    </source>
</evidence>
<dbReference type="GO" id="GO:0005886">
    <property type="term" value="C:plasma membrane"/>
    <property type="evidence" value="ECO:0007669"/>
    <property type="project" value="UniProtKB-SubCell"/>
</dbReference>
<evidence type="ECO:0000256" key="5">
    <source>
        <dbReference type="ARBA" id="ARBA00022679"/>
    </source>
</evidence>
<keyword evidence="10" id="KW-0472">Membrane</keyword>
<keyword evidence="9" id="KW-0902">Two-component regulatory system</keyword>
<dbReference type="InterPro" id="IPR050980">
    <property type="entry name" value="2C_sensor_his_kinase"/>
</dbReference>
<dbReference type="EMBL" id="MOBZ01000131">
    <property type="protein sequence ID" value="RON99800.1"/>
    <property type="molecule type" value="Genomic_DNA"/>
</dbReference>
<keyword evidence="6" id="KW-0812">Transmembrane</keyword>
<feature type="domain" description="Histidine kinase" evidence="11">
    <location>
        <begin position="1"/>
        <end position="69"/>
    </location>
</feature>
<comment type="caution">
    <text evidence="12">The sequence shown here is derived from an EMBL/GenBank/DDBJ whole genome shotgun (WGS) entry which is preliminary data.</text>
</comment>
<gene>
    <name evidence="12" type="ORF">BK673_29525</name>
</gene>
<comment type="catalytic activity">
    <reaction evidence="1">
        <text>ATP + protein L-histidine = ADP + protein N-phospho-L-histidine.</text>
        <dbReference type="EC" id="2.7.13.3"/>
    </reaction>
</comment>
<dbReference type="PROSITE" id="PS50109">
    <property type="entry name" value="HIS_KIN"/>
    <property type="match status" value="1"/>
</dbReference>
<evidence type="ECO:0000313" key="12">
    <source>
        <dbReference type="EMBL" id="RON99800.1"/>
    </source>
</evidence>
<dbReference type="InterPro" id="IPR036890">
    <property type="entry name" value="HATPase_C_sf"/>
</dbReference>
<evidence type="ECO:0000256" key="3">
    <source>
        <dbReference type="ARBA" id="ARBA00012438"/>
    </source>
</evidence>
<dbReference type="Proteomes" id="UP000283619">
    <property type="component" value="Unassembled WGS sequence"/>
</dbReference>
<keyword evidence="4" id="KW-0997">Cell inner membrane</keyword>
<dbReference type="InterPro" id="IPR003594">
    <property type="entry name" value="HATPase_dom"/>
</dbReference>
<keyword evidence="5" id="KW-0808">Transferase</keyword>
<dbReference type="InterPro" id="IPR004358">
    <property type="entry name" value="Sig_transdc_His_kin-like_C"/>
</dbReference>
<dbReference type="GO" id="GO:0000155">
    <property type="term" value="F:phosphorelay sensor kinase activity"/>
    <property type="evidence" value="ECO:0007669"/>
    <property type="project" value="TreeGrafter"/>
</dbReference>
<dbReference type="PRINTS" id="PR00344">
    <property type="entry name" value="BCTRLSENSOR"/>
</dbReference>
<dbReference type="SUPFAM" id="SSF55874">
    <property type="entry name" value="ATPase domain of HSP90 chaperone/DNA topoisomerase II/histidine kinase"/>
    <property type="match status" value="1"/>
</dbReference>
<keyword evidence="7" id="KW-0418">Kinase</keyword>
<evidence type="ECO:0000313" key="13">
    <source>
        <dbReference type="Proteomes" id="UP000283619"/>
    </source>
</evidence>
<evidence type="ECO:0000256" key="7">
    <source>
        <dbReference type="ARBA" id="ARBA00022777"/>
    </source>
</evidence>
<evidence type="ECO:0000256" key="4">
    <source>
        <dbReference type="ARBA" id="ARBA00022519"/>
    </source>
</evidence>
<keyword evidence="8" id="KW-1133">Transmembrane helix</keyword>
<evidence type="ECO:0000256" key="6">
    <source>
        <dbReference type="ARBA" id="ARBA00022692"/>
    </source>
</evidence>
<sequence>MDRGAGIDPSELEAIFNPFTRGDRARGGKGTGLGLAIVKRIASMHGGNVELRNRSGGGLEARVRLPLGLMLPRDAV</sequence>
<evidence type="ECO:0000256" key="2">
    <source>
        <dbReference type="ARBA" id="ARBA00004429"/>
    </source>
</evidence>
<evidence type="ECO:0000259" key="11">
    <source>
        <dbReference type="PROSITE" id="PS50109"/>
    </source>
</evidence>
<organism evidence="12 13">
    <name type="scientific">Pseudomonas fluorescens</name>
    <dbReference type="NCBI Taxonomy" id="294"/>
    <lineage>
        <taxon>Bacteria</taxon>
        <taxon>Pseudomonadati</taxon>
        <taxon>Pseudomonadota</taxon>
        <taxon>Gammaproteobacteria</taxon>
        <taxon>Pseudomonadales</taxon>
        <taxon>Pseudomonadaceae</taxon>
        <taxon>Pseudomonas</taxon>
    </lineage>
</organism>
<dbReference type="EC" id="2.7.13.3" evidence="3"/>
<dbReference type="PANTHER" id="PTHR44936:SF5">
    <property type="entry name" value="SENSOR HISTIDINE KINASE ENVZ"/>
    <property type="match status" value="1"/>
</dbReference>
<protein>
    <recommendedName>
        <fullName evidence="3">histidine kinase</fullName>
        <ecNumber evidence="3">2.7.13.3</ecNumber>
    </recommendedName>
</protein>
<dbReference type="PANTHER" id="PTHR44936">
    <property type="entry name" value="SENSOR PROTEIN CREC"/>
    <property type="match status" value="1"/>
</dbReference>